<dbReference type="InterPro" id="IPR028087">
    <property type="entry name" value="Tad_N"/>
</dbReference>
<dbReference type="OrthoDB" id="1662337at2"/>
<proteinExistence type="predicted"/>
<evidence type="ECO:0000313" key="4">
    <source>
        <dbReference type="Proteomes" id="UP000095546"/>
    </source>
</evidence>
<protein>
    <submittedName>
        <fullName evidence="3">Predicted membrane protein</fullName>
    </submittedName>
</protein>
<dbReference type="Proteomes" id="UP000095546">
    <property type="component" value="Unassembled WGS sequence"/>
</dbReference>
<name>A0A174CPB4_9FIRM</name>
<reference evidence="3 4" key="1">
    <citation type="submission" date="2015-09" db="EMBL/GenBank/DDBJ databases">
        <authorList>
            <consortium name="Pathogen Informatics"/>
        </authorList>
    </citation>
    <scope>NUCLEOTIDE SEQUENCE [LARGE SCALE GENOMIC DNA]</scope>
    <source>
        <strain evidence="3 4">2789STDY5608828</strain>
    </source>
</reference>
<dbReference type="STRING" id="187979.ERS852385_02193"/>
<keyword evidence="4" id="KW-1185">Reference proteome</keyword>
<feature type="region of interest" description="Disordered" evidence="1">
    <location>
        <begin position="426"/>
        <end position="459"/>
    </location>
</feature>
<evidence type="ECO:0000259" key="2">
    <source>
        <dbReference type="Pfam" id="PF13400"/>
    </source>
</evidence>
<dbReference type="AlphaFoldDB" id="A0A174CPB4"/>
<feature type="domain" description="Putative Flp pilus-assembly TadG-like N-terminal" evidence="2">
    <location>
        <begin position="10"/>
        <end position="56"/>
    </location>
</feature>
<dbReference type="RefSeq" id="WP_082427776.1">
    <property type="nucleotide sequence ID" value="NZ_CABIWZ010000040.1"/>
</dbReference>
<gene>
    <name evidence="3" type="ORF">ERS852385_02193</name>
</gene>
<organism evidence="3 4">
    <name type="scientific">Mitsuokella jalaludinii</name>
    <dbReference type="NCBI Taxonomy" id="187979"/>
    <lineage>
        <taxon>Bacteria</taxon>
        <taxon>Bacillati</taxon>
        <taxon>Bacillota</taxon>
        <taxon>Negativicutes</taxon>
        <taxon>Selenomonadales</taxon>
        <taxon>Selenomonadaceae</taxon>
        <taxon>Mitsuokella</taxon>
    </lineage>
</organism>
<dbReference type="Pfam" id="PF13400">
    <property type="entry name" value="Tad"/>
    <property type="match status" value="1"/>
</dbReference>
<evidence type="ECO:0000256" key="1">
    <source>
        <dbReference type="SAM" id="MobiDB-lite"/>
    </source>
</evidence>
<evidence type="ECO:0000313" key="3">
    <source>
        <dbReference type="EMBL" id="CUO14039.1"/>
    </source>
</evidence>
<accession>A0A174CPB4</accession>
<sequence length="459" mass="50408">MKRHWSGQQGAILVLTAFLLPFIIAFTGMAVDFGNLYVQHQRLQNAADAAVLAGAKAYAENNEKVDSHPKADARAKEYIIGQYHNLATDEDINTPQYKAKEYNQQVYYRVDLSKEVPLYFLSFIKKSQIVSVVSIASIEKNQKEDSPGFFNNLISFEKRLSFVNSINNPDKLDPTNSNYATDSKNMISSTFDGRIVSTTRTYFVKYSTQAPALDRIFTSAGKEKNKTHNINELCDPNEGRASFSKDGTLQSGEWTQVEYQESSYDTFLKYMRDLAKGAPKVSDQNVNTSNAIFTSDVVVIPHTNQIPNVSLNIDSALDNTDKPLYVYIGKGMGNINITLNTDMNRPIIICIDGEKNGSGPTVNFSIQGHTFKGAIFAPYIYDSPYSDQGSMLINAANSKFIGSIVTKSASIAGDNASFVFKDYTKSGNSGNSGGGNSGADVGKDSPIRLVSSPEGLSWD</sequence>
<dbReference type="EMBL" id="CYYU01000040">
    <property type="protein sequence ID" value="CUO14039.1"/>
    <property type="molecule type" value="Genomic_DNA"/>
</dbReference>